<dbReference type="AlphaFoldDB" id="A0AAJ0GCK9"/>
<reference evidence="3" key="1">
    <citation type="submission" date="2023-04" db="EMBL/GenBank/DDBJ databases">
        <title>Black Yeasts Isolated from many extreme environments.</title>
        <authorList>
            <person name="Coleine C."/>
            <person name="Stajich J.E."/>
            <person name="Selbmann L."/>
        </authorList>
    </citation>
    <scope>NUCLEOTIDE SEQUENCE</scope>
    <source>
        <strain evidence="3">CCFEE 5312</strain>
    </source>
</reference>
<feature type="region of interest" description="Disordered" evidence="1">
    <location>
        <begin position="1"/>
        <end position="26"/>
    </location>
</feature>
<keyword evidence="4" id="KW-1185">Reference proteome</keyword>
<sequence>MPTQRPPRRRKLRSSGKGSAKPLPPLYTSLSARLKDIRLLEISPSPDRDSPIRVELRKVRLAEGVCYGTISYAWGDANDKDWDQHKRDSSNIREREQQVAFMRNTYRNSQGNLIDLGEVDVRCTKTNELKAVGTWLDRTEENSPSQTGLRCQVDFEVLETIYSLPWFHRLWVFQEVALVPRSACFLGSSLPLDFLSLVHTVAWLHHKRAFVPREVRATPGFGMCTDLYDFVDSERGVLRRATGRHPLFWDLWRDCLGLRCFEPRDKIFGMIGLMHSSKAGHPYLKPDYQKPVQDTLRDATRFALAESAMGLTHLLGSIESRALNDPYTRDCPSWVPPWHIEDPYQVSALGVSFASSVRMGGRIKTIHTPEVLLEPNLLELTGFGVDTISGHVGSAFAPHEDGLMYLERLCTWWQESLKVFGTPNDKEATASVLMGSRNFTGSECTRRDLLEMDDLHHILLDLNRFPLEPSRTSDARATSFDPGARRFPGSQGQALVYHGDRFVRLTA</sequence>
<dbReference type="InterPro" id="IPR010730">
    <property type="entry name" value="HET"/>
</dbReference>
<evidence type="ECO:0000313" key="4">
    <source>
        <dbReference type="Proteomes" id="UP001271007"/>
    </source>
</evidence>
<organism evidence="3 4">
    <name type="scientific">Extremus antarcticus</name>
    <dbReference type="NCBI Taxonomy" id="702011"/>
    <lineage>
        <taxon>Eukaryota</taxon>
        <taxon>Fungi</taxon>
        <taxon>Dikarya</taxon>
        <taxon>Ascomycota</taxon>
        <taxon>Pezizomycotina</taxon>
        <taxon>Dothideomycetes</taxon>
        <taxon>Dothideomycetidae</taxon>
        <taxon>Mycosphaerellales</taxon>
        <taxon>Extremaceae</taxon>
        <taxon>Extremus</taxon>
    </lineage>
</organism>
<dbReference type="Proteomes" id="UP001271007">
    <property type="component" value="Unassembled WGS sequence"/>
</dbReference>
<evidence type="ECO:0000256" key="1">
    <source>
        <dbReference type="SAM" id="MobiDB-lite"/>
    </source>
</evidence>
<comment type="caution">
    <text evidence="3">The sequence shown here is derived from an EMBL/GenBank/DDBJ whole genome shotgun (WGS) entry which is preliminary data.</text>
</comment>
<evidence type="ECO:0000313" key="3">
    <source>
        <dbReference type="EMBL" id="KAK3054206.1"/>
    </source>
</evidence>
<evidence type="ECO:0000259" key="2">
    <source>
        <dbReference type="Pfam" id="PF06985"/>
    </source>
</evidence>
<feature type="domain" description="Heterokaryon incompatibility" evidence="2">
    <location>
        <begin position="92"/>
        <end position="175"/>
    </location>
</feature>
<dbReference type="PANTHER" id="PTHR24148:SF64">
    <property type="entry name" value="HETEROKARYON INCOMPATIBILITY DOMAIN-CONTAINING PROTEIN"/>
    <property type="match status" value="1"/>
</dbReference>
<dbReference type="InterPro" id="IPR052895">
    <property type="entry name" value="HetReg/Transcr_Mod"/>
</dbReference>
<accession>A0AAJ0GCK9</accession>
<dbReference type="EMBL" id="JAWDJX010000013">
    <property type="protein sequence ID" value="KAK3054206.1"/>
    <property type="molecule type" value="Genomic_DNA"/>
</dbReference>
<name>A0AAJ0GCK9_9PEZI</name>
<protein>
    <recommendedName>
        <fullName evidence="2">Heterokaryon incompatibility domain-containing protein</fullName>
    </recommendedName>
</protein>
<dbReference type="PANTHER" id="PTHR24148">
    <property type="entry name" value="ANKYRIN REPEAT DOMAIN-CONTAINING PROTEIN 39 HOMOLOG-RELATED"/>
    <property type="match status" value="1"/>
</dbReference>
<dbReference type="Pfam" id="PF06985">
    <property type="entry name" value="HET"/>
    <property type="match status" value="1"/>
</dbReference>
<proteinExistence type="predicted"/>
<feature type="compositionally biased region" description="Basic residues" evidence="1">
    <location>
        <begin position="1"/>
        <end position="14"/>
    </location>
</feature>
<gene>
    <name evidence="3" type="ORF">LTR09_004984</name>
</gene>